<dbReference type="Pfam" id="PF03731">
    <property type="entry name" value="Ku_N"/>
    <property type="match status" value="1"/>
</dbReference>
<dbReference type="GO" id="GO:0005524">
    <property type="term" value="F:ATP binding"/>
    <property type="evidence" value="ECO:0007669"/>
    <property type="project" value="UniProtKB-KW"/>
</dbReference>
<keyword evidence="11" id="KW-0067">ATP-binding</keyword>
<dbReference type="SUPFAM" id="SSF101420">
    <property type="entry name" value="C-terminal domain of Ku80"/>
    <property type="match status" value="1"/>
</dbReference>
<dbReference type="InterPro" id="IPR014893">
    <property type="entry name" value="Ku_PK_bind"/>
</dbReference>
<dbReference type="GO" id="GO:0043564">
    <property type="term" value="C:Ku70:Ku80 complex"/>
    <property type="evidence" value="ECO:0007669"/>
    <property type="project" value="InterPro"/>
</dbReference>
<dbReference type="AlphaFoldDB" id="A0AAD7XDT6"/>
<evidence type="ECO:0000313" key="21">
    <source>
        <dbReference type="Proteomes" id="UP001215151"/>
    </source>
</evidence>
<dbReference type="EC" id="3.6.4.12" evidence="4"/>
<feature type="compositionally biased region" description="Acidic residues" evidence="18">
    <location>
        <begin position="661"/>
        <end position="676"/>
    </location>
</feature>
<proteinExistence type="inferred from homology"/>
<dbReference type="EMBL" id="JAPEVG010000053">
    <property type="protein sequence ID" value="KAJ8489140.1"/>
    <property type="molecule type" value="Genomic_DNA"/>
</dbReference>
<dbReference type="GO" id="GO:0003684">
    <property type="term" value="F:damaged DNA binding"/>
    <property type="evidence" value="ECO:0007669"/>
    <property type="project" value="InterPro"/>
</dbReference>
<dbReference type="InterPro" id="IPR036494">
    <property type="entry name" value="Ku_C_sf"/>
</dbReference>
<sequence>MPAERAGYTVTMFLVDISPSMGKTRQVSVPGKDGEDSDTIEMTNLEWALQFVMLKIQEMIFNGRKTDKCGVILFETNNVINEENGGYEHVSEYIPIEQPNATTLAQLQALEPSTVAGDPIDALIVAIETQDRYLGNKKTWTRKIYLVTDGENPIEVEDWEATAKKMNALDTQLVVVGVDFDDETFEEEDKSKIKRANEEFYHTLISKLERGVVGNCDYVLQEISRPDVREVKSTMSGTVLRVGNHDEKPDEAIEIMIKTSKCTALARPKSFKKFARRKRTAEEEEAAKEHMDVEEDEEKATFAQLRMRSEWYLEEDKVAGDAKTAGPHDEDAEDAEARADQEKRLVKVEKEELVRGYKYGASFVPAPEGEFPRLKTRKGMEICGFFPMQNFRRELSMGEVYYVWADPASPMQQVAVSSVVQGMSEQHVVAITRWVKSDDGDPRMGVLWPSVFEEIDCFLWVQMPFADDIRNFPFASLETLVNKRGEVIKEHPYLPNKEQMAAMDRFVDAMDLMEAGEKDEEGNRQPWFDTRMSYNPAIHRTKQAMFHAAIVQDLNTHPLPPPHPELTKYFEPPRRVLKRAQPAVDECKQAFNVREVPKKVARVRKDEHVRARDEDEDMLLLDRQPGPSQSQRATQSRTFAQSQKTSPLRSQKKPAGNDSGSETEPEPDEEDEEELLLDGARKPERAAPLPTPARSMSPEFKFDRARAPGRIVGFTYPLEDFRKNIERGDVVTKAVEDLAFVIKEAVVRPFAPRRFDEMVECMHELRRVSLMEDEIDAWNTFIQELKHKCLETEPGSKEFWEKVRSIGRPLSYISDSEAAKEGGKSSFTESEAQKFIQD</sequence>
<evidence type="ECO:0000313" key="20">
    <source>
        <dbReference type="EMBL" id="KAJ8489140.1"/>
    </source>
</evidence>
<accession>A0AAD7XDT6</accession>
<dbReference type="Gene3D" id="2.40.290.10">
    <property type="match status" value="1"/>
</dbReference>
<name>A0AAD7XDT6_9APHY</name>
<evidence type="ECO:0000256" key="8">
    <source>
        <dbReference type="ARBA" id="ARBA00022763"/>
    </source>
</evidence>
<keyword evidence="7" id="KW-0547">Nucleotide-binding</keyword>
<feature type="compositionally biased region" description="Polar residues" evidence="18">
    <location>
        <begin position="626"/>
        <end position="649"/>
    </location>
</feature>
<keyword evidence="21" id="KW-1185">Reference proteome</keyword>
<protein>
    <recommendedName>
        <fullName evidence="5">ATP-dependent DNA helicase II subunit 2</fullName>
        <ecNumber evidence="4">3.6.4.12</ecNumber>
    </recommendedName>
    <alternativeName>
        <fullName evidence="17">ATP-dependent DNA helicase II subunit Ku80</fullName>
    </alternativeName>
</protein>
<evidence type="ECO:0000256" key="9">
    <source>
        <dbReference type="ARBA" id="ARBA00022801"/>
    </source>
</evidence>
<dbReference type="SUPFAM" id="SSF53300">
    <property type="entry name" value="vWA-like"/>
    <property type="match status" value="1"/>
</dbReference>
<dbReference type="GO" id="GO:0016787">
    <property type="term" value="F:hydrolase activity"/>
    <property type="evidence" value="ECO:0007669"/>
    <property type="project" value="UniProtKB-KW"/>
</dbReference>
<comment type="similarity">
    <text evidence="3">Belongs to the ku80 family.</text>
</comment>
<dbReference type="GO" id="GO:0042162">
    <property type="term" value="F:telomeric DNA binding"/>
    <property type="evidence" value="ECO:0007669"/>
    <property type="project" value="InterPro"/>
</dbReference>
<keyword evidence="9" id="KW-0378">Hydrolase</keyword>
<dbReference type="InterPro" id="IPR016194">
    <property type="entry name" value="SPOC-like_C_dom_sf"/>
</dbReference>
<dbReference type="SUPFAM" id="SSF100939">
    <property type="entry name" value="SPOC domain-like"/>
    <property type="match status" value="1"/>
</dbReference>
<evidence type="ECO:0000259" key="19">
    <source>
        <dbReference type="PROSITE" id="PS50234"/>
    </source>
</evidence>
<dbReference type="InterPro" id="IPR036465">
    <property type="entry name" value="vWFA_dom_sf"/>
</dbReference>
<dbReference type="GO" id="GO:0000781">
    <property type="term" value="C:chromosome, telomeric region"/>
    <property type="evidence" value="ECO:0007669"/>
    <property type="project" value="UniProtKB-SubCell"/>
</dbReference>
<keyword evidence="14" id="KW-0233">DNA recombination</keyword>
<dbReference type="Gene3D" id="3.40.50.410">
    <property type="entry name" value="von Willebrand factor, type A domain"/>
    <property type="match status" value="1"/>
</dbReference>
<evidence type="ECO:0000256" key="7">
    <source>
        <dbReference type="ARBA" id="ARBA00022741"/>
    </source>
</evidence>
<comment type="caution">
    <text evidence="20">The sequence shown here is derived from an EMBL/GenBank/DDBJ whole genome shotgun (WGS) entry which is preliminary data.</text>
</comment>
<dbReference type="GO" id="GO:0000723">
    <property type="term" value="P:telomere maintenance"/>
    <property type="evidence" value="ECO:0007669"/>
    <property type="project" value="InterPro"/>
</dbReference>
<dbReference type="CDD" id="cd00873">
    <property type="entry name" value="KU80"/>
    <property type="match status" value="1"/>
</dbReference>
<gene>
    <name evidence="20" type="ORF">ONZ51_g3123</name>
</gene>
<dbReference type="PANTHER" id="PTHR12604">
    <property type="entry name" value="KU AUTOANTIGEN DNA HELICASE"/>
    <property type="match status" value="1"/>
</dbReference>
<evidence type="ECO:0000256" key="16">
    <source>
        <dbReference type="ARBA" id="ARBA00023242"/>
    </source>
</evidence>
<dbReference type="GO" id="GO:0003678">
    <property type="term" value="F:DNA helicase activity"/>
    <property type="evidence" value="ECO:0007669"/>
    <property type="project" value="UniProtKB-EC"/>
</dbReference>
<evidence type="ECO:0000256" key="18">
    <source>
        <dbReference type="SAM" id="MobiDB-lite"/>
    </source>
</evidence>
<reference evidence="20" key="1">
    <citation type="submission" date="2022-11" db="EMBL/GenBank/DDBJ databases">
        <title>Genome Sequence of Cubamyces cubensis.</title>
        <authorList>
            <person name="Buettner E."/>
        </authorList>
    </citation>
    <scope>NUCLEOTIDE SEQUENCE</scope>
    <source>
        <strain evidence="20">MPL-01</strain>
    </source>
</reference>
<dbReference type="FunFam" id="1.10.1600.10:FF:000002">
    <property type="entry name" value="X-ray repair cross-complementing protein 5"/>
    <property type="match status" value="1"/>
</dbReference>
<evidence type="ECO:0000256" key="1">
    <source>
        <dbReference type="ARBA" id="ARBA00004123"/>
    </source>
</evidence>
<evidence type="ECO:0000256" key="11">
    <source>
        <dbReference type="ARBA" id="ARBA00022840"/>
    </source>
</evidence>
<evidence type="ECO:0000256" key="15">
    <source>
        <dbReference type="ARBA" id="ARBA00023204"/>
    </source>
</evidence>
<keyword evidence="8" id="KW-0227">DNA damage</keyword>
<dbReference type="Proteomes" id="UP001215151">
    <property type="component" value="Unassembled WGS sequence"/>
</dbReference>
<organism evidence="20 21">
    <name type="scientific">Trametes cubensis</name>
    <dbReference type="NCBI Taxonomy" id="1111947"/>
    <lineage>
        <taxon>Eukaryota</taxon>
        <taxon>Fungi</taxon>
        <taxon>Dikarya</taxon>
        <taxon>Basidiomycota</taxon>
        <taxon>Agaricomycotina</taxon>
        <taxon>Agaricomycetes</taxon>
        <taxon>Polyporales</taxon>
        <taxon>Polyporaceae</taxon>
        <taxon>Trametes</taxon>
    </lineage>
</organism>
<evidence type="ECO:0000256" key="14">
    <source>
        <dbReference type="ARBA" id="ARBA00023172"/>
    </source>
</evidence>
<evidence type="ECO:0000256" key="12">
    <source>
        <dbReference type="ARBA" id="ARBA00022895"/>
    </source>
</evidence>
<dbReference type="Gene3D" id="1.25.40.240">
    <property type="entry name" value="Ku, C-terminal domain"/>
    <property type="match status" value="1"/>
</dbReference>
<comment type="subcellular location">
    <subcellularLocation>
        <location evidence="2">Chromosome</location>
        <location evidence="2">Telomere</location>
    </subcellularLocation>
    <subcellularLocation>
        <location evidence="1">Nucleus</location>
    </subcellularLocation>
</comment>
<evidence type="ECO:0000256" key="2">
    <source>
        <dbReference type="ARBA" id="ARBA00004574"/>
    </source>
</evidence>
<dbReference type="InterPro" id="IPR006164">
    <property type="entry name" value="DNA_bd_Ku70/Ku80"/>
</dbReference>
<keyword evidence="15" id="KW-0234">DNA repair</keyword>
<evidence type="ECO:0000256" key="3">
    <source>
        <dbReference type="ARBA" id="ARBA00007726"/>
    </source>
</evidence>
<dbReference type="Pfam" id="PF02735">
    <property type="entry name" value="Ku"/>
    <property type="match status" value="1"/>
</dbReference>
<dbReference type="PROSITE" id="PS50234">
    <property type="entry name" value="VWFA"/>
    <property type="match status" value="1"/>
</dbReference>
<evidence type="ECO:0000256" key="17">
    <source>
        <dbReference type="ARBA" id="ARBA00031847"/>
    </source>
</evidence>
<feature type="region of interest" description="Disordered" evidence="18">
    <location>
        <begin position="601"/>
        <end position="701"/>
    </location>
</feature>
<dbReference type="GO" id="GO:0006303">
    <property type="term" value="P:double-strand break repair via nonhomologous end joining"/>
    <property type="evidence" value="ECO:0007669"/>
    <property type="project" value="InterPro"/>
</dbReference>
<dbReference type="InterPro" id="IPR024193">
    <property type="entry name" value="Ku80"/>
</dbReference>
<feature type="domain" description="VWFA" evidence="19">
    <location>
        <begin position="10"/>
        <end position="223"/>
    </location>
</feature>
<keyword evidence="12" id="KW-0779">Telomere</keyword>
<evidence type="ECO:0000256" key="13">
    <source>
        <dbReference type="ARBA" id="ARBA00023125"/>
    </source>
</evidence>
<dbReference type="InterPro" id="IPR005161">
    <property type="entry name" value="Ku_N"/>
</dbReference>
<evidence type="ECO:0000256" key="6">
    <source>
        <dbReference type="ARBA" id="ARBA00022454"/>
    </source>
</evidence>
<dbReference type="Pfam" id="PF08785">
    <property type="entry name" value="Ku_PK_bind"/>
    <property type="match status" value="1"/>
</dbReference>
<keyword evidence="10" id="KW-0347">Helicase</keyword>
<feature type="compositionally biased region" description="Basic and acidic residues" evidence="18">
    <location>
        <begin position="601"/>
        <end position="613"/>
    </location>
</feature>
<dbReference type="GO" id="GO:0006310">
    <property type="term" value="P:DNA recombination"/>
    <property type="evidence" value="ECO:0007669"/>
    <property type="project" value="UniProtKB-KW"/>
</dbReference>
<dbReference type="SMART" id="SM00559">
    <property type="entry name" value="Ku78"/>
    <property type="match status" value="1"/>
</dbReference>
<evidence type="ECO:0000256" key="5">
    <source>
        <dbReference type="ARBA" id="ARBA00021792"/>
    </source>
</evidence>
<dbReference type="InterPro" id="IPR002035">
    <property type="entry name" value="VWF_A"/>
</dbReference>
<evidence type="ECO:0000256" key="4">
    <source>
        <dbReference type="ARBA" id="ARBA00012551"/>
    </source>
</evidence>
<dbReference type="GO" id="GO:0003690">
    <property type="term" value="F:double-stranded DNA binding"/>
    <property type="evidence" value="ECO:0007669"/>
    <property type="project" value="TreeGrafter"/>
</dbReference>
<dbReference type="Gene3D" id="1.10.1600.10">
    <property type="match status" value="1"/>
</dbReference>
<feature type="region of interest" description="Disordered" evidence="18">
    <location>
        <begin position="320"/>
        <end position="342"/>
    </location>
</feature>
<keyword evidence="16" id="KW-0539">Nucleus</keyword>
<evidence type="ECO:0000256" key="10">
    <source>
        <dbReference type="ARBA" id="ARBA00022806"/>
    </source>
</evidence>
<keyword evidence="13" id="KW-0238">DNA-binding</keyword>
<dbReference type="PANTHER" id="PTHR12604:SF4">
    <property type="entry name" value="X-RAY REPAIR CROSS-COMPLEMENTING PROTEIN 5"/>
    <property type="match status" value="1"/>
</dbReference>
<keyword evidence="6" id="KW-0158">Chromosome</keyword>